<reference evidence="1 2" key="1">
    <citation type="submission" date="2021-05" db="EMBL/GenBank/DDBJ databases">
        <title>Genome Assembly of Synthetic Allotetraploid Brassica napus Reveals Homoeologous Exchanges between Subgenomes.</title>
        <authorList>
            <person name="Davis J.T."/>
        </authorList>
    </citation>
    <scope>NUCLEOTIDE SEQUENCE [LARGE SCALE GENOMIC DNA]</scope>
    <source>
        <strain evidence="2">cv. Da-Ae</strain>
        <tissue evidence="1">Seedling</tissue>
    </source>
</reference>
<proteinExistence type="predicted"/>
<evidence type="ECO:0000313" key="2">
    <source>
        <dbReference type="Proteomes" id="UP000824890"/>
    </source>
</evidence>
<accession>A0ABQ8EKZ2</accession>
<organism evidence="1 2">
    <name type="scientific">Brassica napus</name>
    <name type="common">Rape</name>
    <dbReference type="NCBI Taxonomy" id="3708"/>
    <lineage>
        <taxon>Eukaryota</taxon>
        <taxon>Viridiplantae</taxon>
        <taxon>Streptophyta</taxon>
        <taxon>Embryophyta</taxon>
        <taxon>Tracheophyta</taxon>
        <taxon>Spermatophyta</taxon>
        <taxon>Magnoliopsida</taxon>
        <taxon>eudicotyledons</taxon>
        <taxon>Gunneridae</taxon>
        <taxon>Pentapetalae</taxon>
        <taxon>rosids</taxon>
        <taxon>malvids</taxon>
        <taxon>Brassicales</taxon>
        <taxon>Brassicaceae</taxon>
        <taxon>Brassiceae</taxon>
        <taxon>Brassica</taxon>
    </lineage>
</organism>
<dbReference type="EMBL" id="JAGKQM010000001">
    <property type="protein sequence ID" value="KAH0942365.1"/>
    <property type="molecule type" value="Genomic_DNA"/>
</dbReference>
<feature type="non-terminal residue" evidence="1">
    <location>
        <position position="1"/>
    </location>
</feature>
<evidence type="ECO:0000313" key="1">
    <source>
        <dbReference type="EMBL" id="KAH0942365.1"/>
    </source>
</evidence>
<name>A0ABQ8EKZ2_BRANA</name>
<sequence>KPYLCIMTIMLYPTREQAWAHHFFHFYLSRKLNSFHLLSNSNKFHLLSNSNKATKNKYLERVNLWQNCVQKVVVSGVRMPISDGKAKASREICANGVIDQSFKARHCLLCHRIRPLTWIRLQQDSQSHPFGTNHLFPYTYAQSC</sequence>
<keyword evidence="2" id="KW-1185">Reference proteome</keyword>
<comment type="caution">
    <text evidence="1">The sequence shown here is derived from an EMBL/GenBank/DDBJ whole genome shotgun (WGS) entry which is preliminary data.</text>
</comment>
<gene>
    <name evidence="1" type="ORF">HID58_002002</name>
</gene>
<dbReference type="Proteomes" id="UP000824890">
    <property type="component" value="Unassembled WGS sequence"/>
</dbReference>
<protein>
    <submittedName>
        <fullName evidence="1">Uncharacterized protein</fullName>
    </submittedName>
</protein>